<evidence type="ECO:0000313" key="2">
    <source>
        <dbReference type="EMBL" id="EDQ88116.1"/>
    </source>
</evidence>
<dbReference type="AlphaFoldDB" id="A9V330"/>
<feature type="region of interest" description="Disordered" evidence="1">
    <location>
        <begin position="139"/>
        <end position="207"/>
    </location>
</feature>
<evidence type="ECO:0000256" key="1">
    <source>
        <dbReference type="SAM" id="MobiDB-lite"/>
    </source>
</evidence>
<feature type="region of interest" description="Disordered" evidence="1">
    <location>
        <begin position="57"/>
        <end position="78"/>
    </location>
</feature>
<dbReference type="KEGG" id="mbr:MONBRDRAFT_33024"/>
<dbReference type="GeneID" id="5892269"/>
<feature type="compositionally biased region" description="Gly residues" evidence="1">
    <location>
        <begin position="196"/>
        <end position="207"/>
    </location>
</feature>
<dbReference type="Gene3D" id="3.60.21.10">
    <property type="match status" value="1"/>
</dbReference>
<protein>
    <submittedName>
        <fullName evidence="2">Uncharacterized protein</fullName>
    </submittedName>
</protein>
<dbReference type="FunFam" id="3.60.21.10:FF:000295">
    <property type="entry name" value="Predicted protein"/>
    <property type="match status" value="1"/>
</dbReference>
<evidence type="ECO:0000313" key="3">
    <source>
        <dbReference type="Proteomes" id="UP000001357"/>
    </source>
</evidence>
<dbReference type="EMBL" id="CH991556">
    <property type="protein sequence ID" value="EDQ88116.1"/>
    <property type="molecule type" value="Genomic_DNA"/>
</dbReference>
<proteinExistence type="predicted"/>
<dbReference type="PANTHER" id="PTHR45673">
    <property type="entry name" value="SERINE/THREONINE-PROTEIN PHOSPHATASE 2B CATALYTIC SUBUNIT 1-RELATED"/>
    <property type="match status" value="1"/>
</dbReference>
<organism evidence="2 3">
    <name type="scientific">Monosiga brevicollis</name>
    <name type="common">Choanoflagellate</name>
    <dbReference type="NCBI Taxonomy" id="81824"/>
    <lineage>
        <taxon>Eukaryota</taxon>
        <taxon>Choanoflagellata</taxon>
        <taxon>Craspedida</taxon>
        <taxon>Salpingoecidae</taxon>
        <taxon>Monosiga</taxon>
    </lineage>
</organism>
<dbReference type="eggNOG" id="KOG0375">
    <property type="taxonomic scope" value="Eukaryota"/>
</dbReference>
<dbReference type="RefSeq" id="XP_001747192.1">
    <property type="nucleotide sequence ID" value="XM_001747140.1"/>
</dbReference>
<dbReference type="SUPFAM" id="SSF56300">
    <property type="entry name" value="Metallo-dependent phosphatases"/>
    <property type="match status" value="1"/>
</dbReference>
<keyword evidence="3" id="KW-1185">Reference proteome</keyword>
<dbReference type="Proteomes" id="UP000001357">
    <property type="component" value="Unassembled WGS sequence"/>
</dbReference>
<dbReference type="InterPro" id="IPR043360">
    <property type="entry name" value="PP2B"/>
</dbReference>
<dbReference type="STRING" id="81824.A9V330"/>
<dbReference type="GO" id="GO:0033192">
    <property type="term" value="F:calmodulin-dependent protein phosphatase activity"/>
    <property type="evidence" value="ECO:0007669"/>
    <property type="project" value="InterPro"/>
</dbReference>
<dbReference type="InParanoid" id="A9V330"/>
<feature type="compositionally biased region" description="Basic residues" evidence="1">
    <location>
        <begin position="154"/>
        <end position="183"/>
    </location>
</feature>
<name>A9V330_MONBE</name>
<accession>A9V330</accession>
<gene>
    <name evidence="2" type="ORF">MONBRDRAFT_33024</name>
</gene>
<reference evidence="2 3" key="1">
    <citation type="journal article" date="2008" name="Nature">
        <title>The genome of the choanoflagellate Monosiga brevicollis and the origin of metazoans.</title>
        <authorList>
            <consortium name="JGI Sequencing"/>
            <person name="King N."/>
            <person name="Westbrook M.J."/>
            <person name="Young S.L."/>
            <person name="Kuo A."/>
            <person name="Abedin M."/>
            <person name="Chapman J."/>
            <person name="Fairclough S."/>
            <person name="Hellsten U."/>
            <person name="Isogai Y."/>
            <person name="Letunic I."/>
            <person name="Marr M."/>
            <person name="Pincus D."/>
            <person name="Putnam N."/>
            <person name="Rokas A."/>
            <person name="Wright K.J."/>
            <person name="Zuzow R."/>
            <person name="Dirks W."/>
            <person name="Good M."/>
            <person name="Goodstein D."/>
            <person name="Lemons D."/>
            <person name="Li W."/>
            <person name="Lyons J.B."/>
            <person name="Morris A."/>
            <person name="Nichols S."/>
            <person name="Richter D.J."/>
            <person name="Salamov A."/>
            <person name="Bork P."/>
            <person name="Lim W.A."/>
            <person name="Manning G."/>
            <person name="Miller W.T."/>
            <person name="McGinnis W."/>
            <person name="Shapiro H."/>
            <person name="Tjian R."/>
            <person name="Grigoriev I.V."/>
            <person name="Rokhsar D."/>
        </authorList>
    </citation>
    <scope>NUCLEOTIDE SEQUENCE [LARGE SCALE GENOMIC DNA]</scope>
    <source>
        <strain evidence="3">MX1 / ATCC 50154</strain>
    </source>
</reference>
<dbReference type="InterPro" id="IPR029052">
    <property type="entry name" value="Metallo-depent_PP-like"/>
</dbReference>
<dbReference type="GO" id="GO:0097720">
    <property type="term" value="P:calcineurin-mediated signaling"/>
    <property type="evidence" value="ECO:0007669"/>
    <property type="project" value="InterPro"/>
</dbReference>
<dbReference type="OMA" id="HETIMMI"/>
<sequence>MKYDSNVMNIRQFNSSPHPYWLPNFMDVFTWSLPFVAEKTTDMLFHILTAALQAEPVPERELTPEEQKEAEKERRREAVRQKIRAIGKMARMFSTLREESETVLVLKGLSDTGALPRGSLLAGKEGLMNAVANFNEAQQVDAENEMMPPPKTAEKRRKKKSGGLAHQRKPSPRRRSSSSRRRSSGSSPTPRIKGRGSAGSVGKGTHG</sequence>